<dbReference type="PANTHER" id="PTHR46146:SF4">
    <property type="entry name" value="SERINE_THREONINE-PROTEIN KINASE-LIKE PROTEIN CCR4"/>
    <property type="match status" value="1"/>
</dbReference>
<dbReference type="PANTHER" id="PTHR46146">
    <property type="entry name" value="SERINE/THREONINE-PROTEIN KINASE-LIKE PROTEIN CCR4"/>
    <property type="match status" value="1"/>
</dbReference>
<dbReference type="Pfam" id="PF00069">
    <property type="entry name" value="Pkinase"/>
    <property type="match status" value="1"/>
</dbReference>
<dbReference type="SUPFAM" id="SSF56112">
    <property type="entry name" value="Protein kinase-like (PK-like)"/>
    <property type="match status" value="1"/>
</dbReference>
<name>A0A5N5HL88_9ROSA</name>
<organism evidence="2 3">
    <name type="scientific">Pyrus ussuriensis x Pyrus communis</name>
    <dbReference type="NCBI Taxonomy" id="2448454"/>
    <lineage>
        <taxon>Eukaryota</taxon>
        <taxon>Viridiplantae</taxon>
        <taxon>Streptophyta</taxon>
        <taxon>Embryophyta</taxon>
        <taxon>Tracheophyta</taxon>
        <taxon>Spermatophyta</taxon>
        <taxon>Magnoliopsida</taxon>
        <taxon>eudicotyledons</taxon>
        <taxon>Gunneridae</taxon>
        <taxon>Pentapetalae</taxon>
        <taxon>rosids</taxon>
        <taxon>fabids</taxon>
        <taxon>Rosales</taxon>
        <taxon>Rosaceae</taxon>
        <taxon>Amygdaloideae</taxon>
        <taxon>Maleae</taxon>
        <taxon>Pyrus</taxon>
    </lineage>
</organism>
<sequence>MGAVTSRARRSSNSRATGVRELSHLVSMGANGASLEEFPLQLLLEATFNFSEEHKIGTRSYGSVYYATLDDGRQVAIKRAETSVSSSYVGGCTKRQQDHAFVNELESLSRLNHENLVRLLGFFEDAKERILVYEHMNNGSFHDHLHKLPHSPLLSWAKRIKVALDAARGIEYLHEQAVPPIIHRYIKSSNILLHDTLRVKVSVFGLSLMGPVDEELDLSLVAASTFGYIDPEYYIKGYHIVNSFYNCNFLL</sequence>
<protein>
    <submittedName>
        <fullName evidence="2">Serine/threonine-protein kinase-like protein CCR4</fullName>
    </submittedName>
</protein>
<dbReference type="Gene3D" id="3.30.200.20">
    <property type="entry name" value="Phosphorylase Kinase, domain 1"/>
    <property type="match status" value="1"/>
</dbReference>
<dbReference type="InterPro" id="IPR011009">
    <property type="entry name" value="Kinase-like_dom_sf"/>
</dbReference>
<dbReference type="Gene3D" id="1.10.510.10">
    <property type="entry name" value="Transferase(Phosphotransferase) domain 1"/>
    <property type="match status" value="1"/>
</dbReference>
<dbReference type="InterPro" id="IPR000719">
    <property type="entry name" value="Prot_kinase_dom"/>
</dbReference>
<feature type="domain" description="Protein kinase" evidence="1">
    <location>
        <begin position="50"/>
        <end position="251"/>
    </location>
</feature>
<dbReference type="OrthoDB" id="4062651at2759"/>
<evidence type="ECO:0000259" key="1">
    <source>
        <dbReference type="PROSITE" id="PS50011"/>
    </source>
</evidence>
<dbReference type="GO" id="GO:0004672">
    <property type="term" value="F:protein kinase activity"/>
    <property type="evidence" value="ECO:0007669"/>
    <property type="project" value="InterPro"/>
</dbReference>
<gene>
    <name evidence="2" type="ORF">D8674_033370</name>
</gene>
<evidence type="ECO:0000313" key="2">
    <source>
        <dbReference type="EMBL" id="KAB2628575.1"/>
    </source>
</evidence>
<keyword evidence="2" id="KW-0808">Transferase</keyword>
<keyword evidence="2" id="KW-0418">Kinase</keyword>
<reference evidence="2 3" key="1">
    <citation type="submission" date="2019-09" db="EMBL/GenBank/DDBJ databases">
        <authorList>
            <person name="Ou C."/>
        </authorList>
    </citation>
    <scope>NUCLEOTIDE SEQUENCE [LARGE SCALE GENOMIC DNA]</scope>
    <source>
        <strain evidence="2">S2</strain>
        <tissue evidence="2">Leaf</tissue>
    </source>
</reference>
<dbReference type="EMBL" id="SMOL01000148">
    <property type="protein sequence ID" value="KAB2628575.1"/>
    <property type="molecule type" value="Genomic_DNA"/>
</dbReference>
<dbReference type="PROSITE" id="PS50011">
    <property type="entry name" value="PROTEIN_KINASE_DOM"/>
    <property type="match status" value="1"/>
</dbReference>
<proteinExistence type="predicted"/>
<keyword evidence="3" id="KW-1185">Reference proteome</keyword>
<evidence type="ECO:0000313" key="3">
    <source>
        <dbReference type="Proteomes" id="UP000327157"/>
    </source>
</evidence>
<dbReference type="AlphaFoldDB" id="A0A5N5HL88"/>
<dbReference type="Proteomes" id="UP000327157">
    <property type="component" value="Chromosome 8"/>
</dbReference>
<dbReference type="GO" id="GO:0005524">
    <property type="term" value="F:ATP binding"/>
    <property type="evidence" value="ECO:0007669"/>
    <property type="project" value="InterPro"/>
</dbReference>
<comment type="caution">
    <text evidence="2">The sequence shown here is derived from an EMBL/GenBank/DDBJ whole genome shotgun (WGS) entry which is preliminary data.</text>
</comment>
<reference evidence="2 3" key="3">
    <citation type="submission" date="2019-11" db="EMBL/GenBank/DDBJ databases">
        <title>A de novo genome assembly of a pear dwarfing rootstock.</title>
        <authorList>
            <person name="Wang F."/>
            <person name="Wang J."/>
            <person name="Li S."/>
            <person name="Zhang Y."/>
            <person name="Fang M."/>
            <person name="Ma L."/>
            <person name="Zhao Y."/>
            <person name="Jiang S."/>
        </authorList>
    </citation>
    <scope>NUCLEOTIDE SEQUENCE [LARGE SCALE GENOMIC DNA]</scope>
    <source>
        <strain evidence="2">S2</strain>
        <tissue evidence="2">Leaf</tissue>
    </source>
</reference>
<reference evidence="3" key="2">
    <citation type="submission" date="2019-10" db="EMBL/GenBank/DDBJ databases">
        <title>A de novo genome assembly of a pear dwarfing rootstock.</title>
        <authorList>
            <person name="Wang F."/>
            <person name="Wang J."/>
            <person name="Li S."/>
            <person name="Zhang Y."/>
            <person name="Fang M."/>
            <person name="Ma L."/>
            <person name="Zhao Y."/>
            <person name="Jiang S."/>
        </authorList>
    </citation>
    <scope>NUCLEOTIDE SEQUENCE [LARGE SCALE GENOMIC DNA]</scope>
</reference>
<accession>A0A5N5HL88</accession>